<dbReference type="EMBL" id="CP000771">
    <property type="protein sequence ID" value="ABS60223.1"/>
    <property type="molecule type" value="Genomic_DNA"/>
</dbReference>
<organism evidence="8 9">
    <name type="scientific">Fervidobacterium nodosum (strain ATCC 35602 / DSM 5306 / Rt17-B1)</name>
    <dbReference type="NCBI Taxonomy" id="381764"/>
    <lineage>
        <taxon>Bacteria</taxon>
        <taxon>Thermotogati</taxon>
        <taxon>Thermotogota</taxon>
        <taxon>Thermotogae</taxon>
        <taxon>Thermotogales</taxon>
        <taxon>Fervidobacteriaceae</taxon>
        <taxon>Fervidobacterium</taxon>
    </lineage>
</organism>
<dbReference type="Proteomes" id="UP000002415">
    <property type="component" value="Chromosome"/>
</dbReference>
<evidence type="ECO:0000313" key="9">
    <source>
        <dbReference type="Proteomes" id="UP000002415"/>
    </source>
</evidence>
<reference evidence="8 9" key="2">
    <citation type="journal article" date="2009" name="Proc. Natl. Acad. Sci. U.S.A.">
        <title>On the chimeric nature, thermophilic origin, and phylogenetic placement of the Thermotogales.</title>
        <authorList>
            <person name="Zhaxybayeva O."/>
            <person name="Swithers K.S."/>
            <person name="Lapierre P."/>
            <person name="Fournier G.P."/>
            <person name="Bickhart D.M."/>
            <person name="DeBoy R.T."/>
            <person name="Nelson K.E."/>
            <person name="Nesbo C.L."/>
            <person name="Doolittle W.F."/>
            <person name="Gogarten J.P."/>
            <person name="Noll K.M."/>
        </authorList>
    </citation>
    <scope>NUCLEOTIDE SEQUENCE [LARGE SCALE GENOMIC DNA]</scope>
    <source>
        <strain evidence="9">ATCC 35602 / DSM 5306 / Rt17-B1</strain>
    </source>
</reference>
<dbReference type="RefSeq" id="WP_011993543.1">
    <property type="nucleotide sequence ID" value="NC_009718.1"/>
</dbReference>
<evidence type="ECO:0000256" key="1">
    <source>
        <dbReference type="ARBA" id="ARBA00004651"/>
    </source>
</evidence>
<dbReference type="PANTHER" id="PTHR43663">
    <property type="entry name" value="CHROMATE TRANSPORT PROTEIN-RELATED"/>
    <property type="match status" value="1"/>
</dbReference>
<evidence type="ECO:0000256" key="5">
    <source>
        <dbReference type="ARBA" id="ARBA00022989"/>
    </source>
</evidence>
<name>A7HJZ0_FERNB</name>
<feature type="transmembrane region" description="Helical" evidence="7">
    <location>
        <begin position="51"/>
        <end position="75"/>
    </location>
</feature>
<keyword evidence="4 7" id="KW-0812">Transmembrane</keyword>
<feature type="transmembrane region" description="Helical" evidence="7">
    <location>
        <begin position="81"/>
        <end position="103"/>
    </location>
</feature>
<evidence type="ECO:0000313" key="8">
    <source>
        <dbReference type="EMBL" id="ABS60223.1"/>
    </source>
</evidence>
<dbReference type="GO" id="GO:0005886">
    <property type="term" value="C:plasma membrane"/>
    <property type="evidence" value="ECO:0007669"/>
    <property type="project" value="UniProtKB-SubCell"/>
</dbReference>
<dbReference type="KEGG" id="fno:Fnod_0358"/>
<evidence type="ECO:0000256" key="4">
    <source>
        <dbReference type="ARBA" id="ARBA00022692"/>
    </source>
</evidence>
<feature type="transmembrane region" description="Helical" evidence="7">
    <location>
        <begin position="6"/>
        <end position="30"/>
    </location>
</feature>
<comment type="subcellular location">
    <subcellularLocation>
        <location evidence="1">Cell membrane</location>
        <topology evidence="1">Multi-pass membrane protein</topology>
    </subcellularLocation>
</comment>
<keyword evidence="5 7" id="KW-1133">Transmembrane helix</keyword>
<keyword evidence="6 7" id="KW-0472">Membrane</keyword>
<dbReference type="Pfam" id="PF02417">
    <property type="entry name" value="Chromate_transp"/>
    <property type="match status" value="1"/>
</dbReference>
<accession>A7HJZ0</accession>
<dbReference type="eggNOG" id="COG2059">
    <property type="taxonomic scope" value="Bacteria"/>
</dbReference>
<dbReference type="AlphaFoldDB" id="A7HJZ0"/>
<protein>
    <submittedName>
        <fullName evidence="8">Chromate transporter</fullName>
    </submittedName>
</protein>
<evidence type="ECO:0000256" key="6">
    <source>
        <dbReference type="ARBA" id="ARBA00023136"/>
    </source>
</evidence>
<dbReference type="InterPro" id="IPR052518">
    <property type="entry name" value="CHR_Transporter"/>
</dbReference>
<feature type="transmembrane region" description="Helical" evidence="7">
    <location>
        <begin position="115"/>
        <end position="133"/>
    </location>
</feature>
<dbReference type="InterPro" id="IPR003370">
    <property type="entry name" value="Chromate_transpt"/>
</dbReference>
<feature type="transmembrane region" description="Helical" evidence="7">
    <location>
        <begin position="145"/>
        <end position="173"/>
    </location>
</feature>
<sequence>MVKREISIWEIFLTTAKIGAVTIGGGYAMVPIIKDEFVRKKELLSDDEFTALLVIAQSLPGPIAVNTSTLVGYKLKKVPGLIAGVSGAIFFPTIIIVVIASLLSKFYNYMEPFLNGMKAPLFAVLLVAVIKMWKTNINSIEDFIIFIVSFSLVSFLKLNPVYVILLGILYAILRNKKQKKDDVK</sequence>
<dbReference type="STRING" id="381764.Fnod_0358"/>
<evidence type="ECO:0000256" key="3">
    <source>
        <dbReference type="ARBA" id="ARBA00022475"/>
    </source>
</evidence>
<dbReference type="PANTHER" id="PTHR43663:SF2">
    <property type="entry name" value="CHROMATE TRANSPORT PROTEIN-RELATED"/>
    <property type="match status" value="1"/>
</dbReference>
<dbReference type="GO" id="GO:0015109">
    <property type="term" value="F:chromate transmembrane transporter activity"/>
    <property type="evidence" value="ECO:0007669"/>
    <property type="project" value="InterPro"/>
</dbReference>
<keyword evidence="3" id="KW-1003">Cell membrane</keyword>
<comment type="similarity">
    <text evidence="2">Belongs to the chromate ion transporter (CHR) (TC 2.A.51) family.</text>
</comment>
<reference evidence="8 9" key="1">
    <citation type="submission" date="2007-07" db="EMBL/GenBank/DDBJ databases">
        <title>Complete sequence of Fervidobacterium nodosum Rt17-B1.</title>
        <authorList>
            <consortium name="US DOE Joint Genome Institute"/>
            <person name="Copeland A."/>
            <person name="Lucas S."/>
            <person name="Lapidus A."/>
            <person name="Barry K."/>
            <person name="Glavina del Rio T."/>
            <person name="Dalin E."/>
            <person name="Tice H."/>
            <person name="Pitluck S."/>
            <person name="Saunders E."/>
            <person name="Brettin T."/>
            <person name="Bruce D."/>
            <person name="Detter J.C."/>
            <person name="Han C."/>
            <person name="Schmutz J."/>
            <person name="Larimer F."/>
            <person name="Land M."/>
            <person name="Hauser L."/>
            <person name="Kyrpides N."/>
            <person name="Mikhailova N."/>
            <person name="Nelson K."/>
            <person name="Gogarten J.P."/>
            <person name="Noll K."/>
            <person name="Richardson P."/>
        </authorList>
    </citation>
    <scope>NUCLEOTIDE SEQUENCE [LARGE SCALE GENOMIC DNA]</scope>
    <source>
        <strain evidence="9">ATCC 35602 / DSM 5306 / Rt17-B1</strain>
    </source>
</reference>
<keyword evidence="9" id="KW-1185">Reference proteome</keyword>
<gene>
    <name evidence="8" type="ordered locus">Fnod_0358</name>
</gene>
<evidence type="ECO:0000256" key="2">
    <source>
        <dbReference type="ARBA" id="ARBA00005262"/>
    </source>
</evidence>
<proteinExistence type="inferred from homology"/>
<dbReference type="HOGENOM" id="CLU_018106_1_0_0"/>
<evidence type="ECO:0000256" key="7">
    <source>
        <dbReference type="SAM" id="Phobius"/>
    </source>
</evidence>